<gene>
    <name evidence="1" type="ORF">HNQ61_004425</name>
</gene>
<evidence type="ECO:0000313" key="1">
    <source>
        <dbReference type="EMBL" id="MBB6072761.1"/>
    </source>
</evidence>
<proteinExistence type="predicted"/>
<dbReference type="RefSeq" id="WP_184430771.1">
    <property type="nucleotide sequence ID" value="NZ_JABDTL010000001.1"/>
</dbReference>
<evidence type="ECO:0000313" key="2">
    <source>
        <dbReference type="Proteomes" id="UP000582837"/>
    </source>
</evidence>
<dbReference type="AlphaFoldDB" id="A0A841H3R8"/>
<dbReference type="EMBL" id="JACHIA010000018">
    <property type="protein sequence ID" value="MBB6072761.1"/>
    <property type="molecule type" value="Genomic_DNA"/>
</dbReference>
<protein>
    <submittedName>
        <fullName evidence="1">Uncharacterized protein</fullName>
    </submittedName>
</protein>
<accession>A0A841H3R8</accession>
<keyword evidence="2" id="KW-1185">Reference proteome</keyword>
<sequence>MVNYFKPAVSDEAWKEAMQEPASAAEPEAQQADVNALLDGRCMAITLNLADGEHARIPPECYHAAAAFALFGQPFGFTWADVDLLERRAQRIGLQADEEGKRGGEPGDVLVEQLRQESRQMLSMSRRIAALLPPREMIRGTGAPAVAGTSSSAG</sequence>
<comment type="caution">
    <text evidence="1">The sequence shown here is derived from an EMBL/GenBank/DDBJ whole genome shotgun (WGS) entry which is preliminary data.</text>
</comment>
<name>A0A841H3R8_9BACT</name>
<dbReference type="Proteomes" id="UP000582837">
    <property type="component" value="Unassembled WGS sequence"/>
</dbReference>
<organism evidence="1 2">
    <name type="scientific">Longimicrobium terrae</name>
    <dbReference type="NCBI Taxonomy" id="1639882"/>
    <lineage>
        <taxon>Bacteria</taxon>
        <taxon>Pseudomonadati</taxon>
        <taxon>Gemmatimonadota</taxon>
        <taxon>Longimicrobiia</taxon>
        <taxon>Longimicrobiales</taxon>
        <taxon>Longimicrobiaceae</taxon>
        <taxon>Longimicrobium</taxon>
    </lineage>
</organism>
<reference evidence="1 2" key="1">
    <citation type="submission" date="2020-08" db="EMBL/GenBank/DDBJ databases">
        <title>Genomic Encyclopedia of Type Strains, Phase IV (KMG-IV): sequencing the most valuable type-strain genomes for metagenomic binning, comparative biology and taxonomic classification.</title>
        <authorList>
            <person name="Goeker M."/>
        </authorList>
    </citation>
    <scope>NUCLEOTIDE SEQUENCE [LARGE SCALE GENOMIC DNA]</scope>
    <source>
        <strain evidence="1 2">DSM 29007</strain>
    </source>
</reference>